<keyword evidence="3 7" id="KW-1133">Transmembrane helix</keyword>
<organism evidence="9 10">
    <name type="scientific">Didymella exigua CBS 183.55</name>
    <dbReference type="NCBI Taxonomy" id="1150837"/>
    <lineage>
        <taxon>Eukaryota</taxon>
        <taxon>Fungi</taxon>
        <taxon>Dikarya</taxon>
        <taxon>Ascomycota</taxon>
        <taxon>Pezizomycotina</taxon>
        <taxon>Dothideomycetes</taxon>
        <taxon>Pleosporomycetidae</taxon>
        <taxon>Pleosporales</taxon>
        <taxon>Pleosporineae</taxon>
        <taxon>Didymellaceae</taxon>
        <taxon>Didymella</taxon>
    </lineage>
</organism>
<feature type="domain" description="Rhodopsin" evidence="8">
    <location>
        <begin position="47"/>
        <end position="285"/>
    </location>
</feature>
<dbReference type="RefSeq" id="XP_033448403.1">
    <property type="nucleotide sequence ID" value="XM_033590034.1"/>
</dbReference>
<name>A0A6A5RII4_9PLEO</name>
<proteinExistence type="inferred from homology"/>
<evidence type="ECO:0000256" key="5">
    <source>
        <dbReference type="ARBA" id="ARBA00038359"/>
    </source>
</evidence>
<accession>A0A6A5RII4</accession>
<keyword evidence="10" id="KW-1185">Reference proteome</keyword>
<evidence type="ECO:0000256" key="6">
    <source>
        <dbReference type="SAM" id="MobiDB-lite"/>
    </source>
</evidence>
<evidence type="ECO:0000256" key="1">
    <source>
        <dbReference type="ARBA" id="ARBA00004141"/>
    </source>
</evidence>
<dbReference type="InterPro" id="IPR049326">
    <property type="entry name" value="Rhodopsin_dom_fungi"/>
</dbReference>
<feature type="transmembrane region" description="Helical" evidence="7">
    <location>
        <begin position="185"/>
        <end position="211"/>
    </location>
</feature>
<reference evidence="9" key="1">
    <citation type="journal article" date="2020" name="Stud. Mycol.">
        <title>101 Dothideomycetes genomes: a test case for predicting lifestyles and emergence of pathogens.</title>
        <authorList>
            <person name="Haridas S."/>
            <person name="Albert R."/>
            <person name="Binder M."/>
            <person name="Bloem J."/>
            <person name="Labutti K."/>
            <person name="Salamov A."/>
            <person name="Andreopoulos B."/>
            <person name="Baker S."/>
            <person name="Barry K."/>
            <person name="Bills G."/>
            <person name="Bluhm B."/>
            <person name="Cannon C."/>
            <person name="Castanera R."/>
            <person name="Culley D."/>
            <person name="Daum C."/>
            <person name="Ezra D."/>
            <person name="Gonzalez J."/>
            <person name="Henrissat B."/>
            <person name="Kuo A."/>
            <person name="Liang C."/>
            <person name="Lipzen A."/>
            <person name="Lutzoni F."/>
            <person name="Magnuson J."/>
            <person name="Mondo S."/>
            <person name="Nolan M."/>
            <person name="Ohm R."/>
            <person name="Pangilinan J."/>
            <person name="Park H.-J."/>
            <person name="Ramirez L."/>
            <person name="Alfaro M."/>
            <person name="Sun H."/>
            <person name="Tritt A."/>
            <person name="Yoshinaga Y."/>
            <person name="Zwiers L.-H."/>
            <person name="Turgeon B."/>
            <person name="Goodwin S."/>
            <person name="Spatafora J."/>
            <person name="Crous P."/>
            <person name="Grigoriev I."/>
        </authorList>
    </citation>
    <scope>NUCLEOTIDE SEQUENCE</scope>
    <source>
        <strain evidence="9">CBS 183.55</strain>
    </source>
</reference>
<dbReference type="PANTHER" id="PTHR33048">
    <property type="entry name" value="PTH11-LIKE INTEGRAL MEMBRANE PROTEIN (AFU_ORTHOLOGUE AFUA_5G11245)"/>
    <property type="match status" value="1"/>
</dbReference>
<dbReference type="AlphaFoldDB" id="A0A6A5RII4"/>
<evidence type="ECO:0000256" key="3">
    <source>
        <dbReference type="ARBA" id="ARBA00022989"/>
    </source>
</evidence>
<evidence type="ECO:0000256" key="2">
    <source>
        <dbReference type="ARBA" id="ARBA00022692"/>
    </source>
</evidence>
<dbReference type="Pfam" id="PF20684">
    <property type="entry name" value="Fung_rhodopsin"/>
    <property type="match status" value="1"/>
</dbReference>
<dbReference type="GeneID" id="54347688"/>
<dbReference type="Proteomes" id="UP000800082">
    <property type="component" value="Unassembled WGS sequence"/>
</dbReference>
<dbReference type="GO" id="GO:0016020">
    <property type="term" value="C:membrane"/>
    <property type="evidence" value="ECO:0007669"/>
    <property type="project" value="UniProtKB-SubCell"/>
</dbReference>
<dbReference type="InterPro" id="IPR052337">
    <property type="entry name" value="SAT4-like"/>
</dbReference>
<comment type="subcellular location">
    <subcellularLocation>
        <location evidence="1">Membrane</location>
        <topology evidence="1">Multi-pass membrane protein</topology>
    </subcellularLocation>
</comment>
<feature type="transmembrane region" description="Helical" evidence="7">
    <location>
        <begin position="29"/>
        <end position="51"/>
    </location>
</feature>
<dbReference type="PANTHER" id="PTHR33048:SF124">
    <property type="entry name" value="INTEGRAL MEMBRANE PROTEIN"/>
    <property type="match status" value="1"/>
</dbReference>
<gene>
    <name evidence="9" type="ORF">M421DRAFT_392881</name>
</gene>
<sequence>MVDLNRPIVPAPGGYVVNLENPQRRGEAMITWVGIVGMVVATLSLIVRAYTKIVLVKKLSSDDWCLLLAWIFCIPVQSLIVYRAPAGLIGVHAWELTGRQLNTIARITLTTTVLYSPALAFAKLSFLCFYLNLNPATGFRTGVYFTMFVVIGSCVGIVISLLAACKPFAKNTDVTVKEGQCLNKAALYIATGVLNIFTDIMVIILPIPMVLGLQMSKARKVMLILLFSAGSITCVTSAVRVALLPPMLTSRDPSWDTVYPSLWILVEASLIIITGTLPTMRLFLKHVAPSLIGDSEATQPSTARRGPGWELQHRGTHDPYDMEDESSEREIFGKAP</sequence>
<keyword evidence="2 7" id="KW-0812">Transmembrane</keyword>
<evidence type="ECO:0000313" key="9">
    <source>
        <dbReference type="EMBL" id="KAF1928151.1"/>
    </source>
</evidence>
<feature type="region of interest" description="Disordered" evidence="6">
    <location>
        <begin position="295"/>
        <end position="336"/>
    </location>
</feature>
<protein>
    <recommendedName>
        <fullName evidence="8">Rhodopsin domain-containing protein</fullName>
    </recommendedName>
</protein>
<feature type="transmembrane region" description="Helical" evidence="7">
    <location>
        <begin position="104"/>
        <end position="131"/>
    </location>
</feature>
<feature type="transmembrane region" description="Helical" evidence="7">
    <location>
        <begin position="143"/>
        <end position="165"/>
    </location>
</feature>
<comment type="similarity">
    <text evidence="5">Belongs to the SAT4 family.</text>
</comment>
<evidence type="ECO:0000256" key="7">
    <source>
        <dbReference type="SAM" id="Phobius"/>
    </source>
</evidence>
<evidence type="ECO:0000313" key="10">
    <source>
        <dbReference type="Proteomes" id="UP000800082"/>
    </source>
</evidence>
<evidence type="ECO:0000259" key="8">
    <source>
        <dbReference type="Pfam" id="PF20684"/>
    </source>
</evidence>
<keyword evidence="4 7" id="KW-0472">Membrane</keyword>
<feature type="transmembrane region" description="Helical" evidence="7">
    <location>
        <begin position="223"/>
        <end position="243"/>
    </location>
</feature>
<dbReference type="OrthoDB" id="5342292at2759"/>
<feature type="compositionally biased region" description="Basic and acidic residues" evidence="6">
    <location>
        <begin position="311"/>
        <end position="320"/>
    </location>
</feature>
<feature type="transmembrane region" description="Helical" evidence="7">
    <location>
        <begin position="263"/>
        <end position="284"/>
    </location>
</feature>
<dbReference type="EMBL" id="ML978970">
    <property type="protein sequence ID" value="KAF1928151.1"/>
    <property type="molecule type" value="Genomic_DNA"/>
</dbReference>
<evidence type="ECO:0000256" key="4">
    <source>
        <dbReference type="ARBA" id="ARBA00023136"/>
    </source>
</evidence>